<dbReference type="RefSeq" id="WP_341843755.1">
    <property type="nucleotide sequence ID" value="NZ_CP149792.1"/>
</dbReference>
<sequence length="254" mass="28688">MKRFGLLLIAAALGLGACTPNNVKDAKEWQQHFAKHKLEGCFMLFDNGQGTFRVYNIDRAKERMVPAGIFEPFLTLTGLQTGAIRDSVVTVAGEPFNQAFRNASLPAFQEVARTIGKDTLQRWMDSVGFGNRKISRVDTFWLDNSLQISPDEVLGFTKQLYFSQLPYQKRAQELTAGLMIMEKTPKYIFAWKAGEARTGAKRIGWVTGWIEENLHPSFFVLNFETEDPSADMKALGQELTRNILSSEGFYKGER</sequence>
<dbReference type="EMBL" id="CP150096">
    <property type="protein sequence ID" value="WZN49180.1"/>
    <property type="molecule type" value="Genomic_DNA"/>
</dbReference>
<dbReference type="Gene3D" id="3.40.710.10">
    <property type="entry name" value="DD-peptidase/beta-lactamase superfamily"/>
    <property type="match status" value="1"/>
</dbReference>
<evidence type="ECO:0000313" key="2">
    <source>
        <dbReference type="EMBL" id="WZN49180.1"/>
    </source>
</evidence>
<evidence type="ECO:0000313" key="3">
    <source>
        <dbReference type="Proteomes" id="UP001449657"/>
    </source>
</evidence>
<proteinExistence type="predicted"/>
<dbReference type="Proteomes" id="UP001449657">
    <property type="component" value="Chromosome"/>
</dbReference>
<dbReference type="PROSITE" id="PS51257">
    <property type="entry name" value="PROKAR_LIPOPROTEIN"/>
    <property type="match status" value="1"/>
</dbReference>
<accession>A0ABZ2ZBH0</accession>
<organism evidence="2 3">
    <name type="scientific">Chitinophaga caseinilytica</name>
    <dbReference type="NCBI Taxonomy" id="2267521"/>
    <lineage>
        <taxon>Bacteria</taxon>
        <taxon>Pseudomonadati</taxon>
        <taxon>Bacteroidota</taxon>
        <taxon>Chitinophagia</taxon>
        <taxon>Chitinophagales</taxon>
        <taxon>Chitinophagaceae</taxon>
        <taxon>Chitinophaga</taxon>
    </lineage>
</organism>
<evidence type="ECO:0000259" key="1">
    <source>
        <dbReference type="Pfam" id="PF00905"/>
    </source>
</evidence>
<feature type="domain" description="Penicillin-binding protein transpeptidase" evidence="1">
    <location>
        <begin position="95"/>
        <end position="244"/>
    </location>
</feature>
<dbReference type="InterPro" id="IPR001460">
    <property type="entry name" value="PCN-bd_Tpept"/>
</dbReference>
<dbReference type="InterPro" id="IPR012338">
    <property type="entry name" value="Beta-lactam/transpept-like"/>
</dbReference>
<keyword evidence="3" id="KW-1185">Reference proteome</keyword>
<protein>
    <submittedName>
        <fullName evidence="2">Penicillin-binding transpeptidase domain-containing protein</fullName>
    </submittedName>
</protein>
<name>A0ABZ2ZBH0_9BACT</name>
<gene>
    <name evidence="2" type="ORF">WJU22_03785</name>
</gene>
<dbReference type="SUPFAM" id="SSF56601">
    <property type="entry name" value="beta-lactamase/transpeptidase-like"/>
    <property type="match status" value="1"/>
</dbReference>
<dbReference type="Pfam" id="PF00905">
    <property type="entry name" value="Transpeptidase"/>
    <property type="match status" value="1"/>
</dbReference>
<reference evidence="2 3" key="1">
    <citation type="submission" date="2024-03" db="EMBL/GenBank/DDBJ databases">
        <title>Chitinophaga caseinilytica sp. nov., a casein hydrolysing bacterium isolated from forest soil.</title>
        <authorList>
            <person name="Lee D.S."/>
            <person name="Han D.M."/>
            <person name="Baek J.H."/>
            <person name="Choi D.G."/>
            <person name="Jeon J.H."/>
            <person name="Jeon C.O."/>
        </authorList>
    </citation>
    <scope>NUCLEOTIDE SEQUENCE [LARGE SCALE GENOMIC DNA]</scope>
    <source>
        <strain evidence="2 3">KACC 19118</strain>
    </source>
</reference>